<dbReference type="InterPro" id="IPR014362">
    <property type="entry name" value="Glu_DH"/>
</dbReference>
<accession>A0A517NGA7</accession>
<keyword evidence="6" id="KW-0520">NAD</keyword>
<dbReference type="PRINTS" id="PR00082">
    <property type="entry name" value="GLFDHDRGNASE"/>
</dbReference>
<dbReference type="InterPro" id="IPR033922">
    <property type="entry name" value="NAD_bind_Glu_DH"/>
</dbReference>
<keyword evidence="11" id="KW-1185">Reference proteome</keyword>
<feature type="active site" description="Proton donor" evidence="5">
    <location>
        <position position="140"/>
    </location>
</feature>
<comment type="similarity">
    <text evidence="1 4 8">Belongs to the Glu/Leu/Phe/Val dehydrogenases family.</text>
</comment>
<dbReference type="Pfam" id="PF02812">
    <property type="entry name" value="ELFV_dehydrog_N"/>
    <property type="match status" value="1"/>
</dbReference>
<gene>
    <name evidence="10" type="primary">gdhA_1</name>
    <name evidence="10" type="ORF">K227x_45770</name>
</gene>
<name>A0A517NGA7_9BACT</name>
<dbReference type="Gene3D" id="3.40.50.720">
    <property type="entry name" value="NAD(P)-binding Rossmann-like Domain"/>
    <property type="match status" value="1"/>
</dbReference>
<protein>
    <recommendedName>
        <fullName evidence="4">Glutamate dehydrogenase</fullName>
    </recommendedName>
</protein>
<dbReference type="FunFam" id="3.40.50.720:FF:000030">
    <property type="entry name" value="Glutamate dehydrogenase"/>
    <property type="match status" value="1"/>
</dbReference>
<dbReference type="InterPro" id="IPR006095">
    <property type="entry name" value="Glu/Leu/Phe/Val/Trp_DH"/>
</dbReference>
<dbReference type="FunFam" id="3.40.50.10860:FF:000002">
    <property type="entry name" value="Glutamate dehydrogenase"/>
    <property type="match status" value="1"/>
</dbReference>
<dbReference type="NCBIfam" id="NF006929">
    <property type="entry name" value="PRK09414.1"/>
    <property type="match status" value="1"/>
</dbReference>
<feature type="domain" description="Glutamate/phenylalanine/leucine/valine/L-tryptophan dehydrogenase C-terminal" evidence="9">
    <location>
        <begin position="216"/>
        <end position="458"/>
    </location>
</feature>
<dbReference type="InterPro" id="IPR050724">
    <property type="entry name" value="Glu_Leu_Phe_Val_DH"/>
</dbReference>
<evidence type="ECO:0000256" key="1">
    <source>
        <dbReference type="ARBA" id="ARBA00006382"/>
    </source>
</evidence>
<sequence length="460" mass="50315">MTSSAKRDAQHSPAVQAEVDTFMHGLIRRNPGEEEFHQAVREVTESLMPYILENPKYKEAQILERLTEPDRIIIFRVTWEDDRGNIRANRAWRVQFNNSIGPYKGGMRFHPSVTQSVLKFLGFEQIFKNSLTGLPMGGAKGGSNFNPKGKSDREVMRFCQSLMIELHRHIGEDTDIPAGDIGVGGREISFLFGQYKRLANKFVGTLTGKGLSFGGSLVRTEATGYGCVYFCENMFNRTGNSIQGKTVAVSGSGNVAIYATEKATELGATVVTLSDSGGFIHDPDGIDAEKLAFIKDLKEVRRGRISEYCDQYSNATFHADTRPWIVPVEVALPCATQNELNLAEAKTLLKNGVQAIAEGANMPTELDAAYAFRDAGVLFGPAKAANAGGVAVSGLEQSQNALRLSWSREEVDTKLKTIMKDIHEKCVRHGTDGDKVDYIDGANLAGFVKIAEAMLAYGAV</sequence>
<comment type="subunit">
    <text evidence="2">Homohexamer.</text>
</comment>
<evidence type="ECO:0000256" key="4">
    <source>
        <dbReference type="PIRNR" id="PIRNR000185"/>
    </source>
</evidence>
<dbReference type="GO" id="GO:0004354">
    <property type="term" value="F:glutamate dehydrogenase (NADP+) activity"/>
    <property type="evidence" value="ECO:0007669"/>
    <property type="project" value="TreeGrafter"/>
</dbReference>
<evidence type="ECO:0000256" key="3">
    <source>
        <dbReference type="ARBA" id="ARBA00023002"/>
    </source>
</evidence>
<dbReference type="InterPro" id="IPR033524">
    <property type="entry name" value="Glu/Leu/Phe/Val_DH_AS"/>
</dbReference>
<evidence type="ECO:0000313" key="10">
    <source>
        <dbReference type="EMBL" id="QDT06169.1"/>
    </source>
</evidence>
<dbReference type="GO" id="GO:0000166">
    <property type="term" value="F:nucleotide binding"/>
    <property type="evidence" value="ECO:0007669"/>
    <property type="project" value="UniProtKB-KW"/>
</dbReference>
<feature type="binding site" evidence="6">
    <location>
        <position position="254"/>
    </location>
    <ligand>
        <name>NAD(+)</name>
        <dbReference type="ChEBI" id="CHEBI:57540"/>
    </ligand>
</feature>
<dbReference type="InterPro" id="IPR006097">
    <property type="entry name" value="Glu/Leu/Phe/Val/Trp_DH_dimer"/>
</dbReference>
<dbReference type="SUPFAM" id="SSF51735">
    <property type="entry name" value="NAD(P)-binding Rossmann-fold domains"/>
    <property type="match status" value="1"/>
</dbReference>
<dbReference type="PANTHER" id="PTHR43571">
    <property type="entry name" value="NADP-SPECIFIC GLUTAMATE DEHYDROGENASE 1-RELATED"/>
    <property type="match status" value="1"/>
</dbReference>
<dbReference type="Pfam" id="PF00208">
    <property type="entry name" value="ELFV_dehydrog"/>
    <property type="match status" value="1"/>
</dbReference>
<feature type="binding site" evidence="6">
    <location>
        <position position="104"/>
    </location>
    <ligand>
        <name>substrate</name>
    </ligand>
</feature>
<dbReference type="CDD" id="cd05313">
    <property type="entry name" value="NAD_bind_2_Glu_DH"/>
    <property type="match status" value="1"/>
</dbReference>
<proteinExistence type="inferred from homology"/>
<dbReference type="OrthoDB" id="9803297at2"/>
<dbReference type="PROSITE" id="PS00074">
    <property type="entry name" value="GLFV_DEHYDROGENASE"/>
    <property type="match status" value="1"/>
</dbReference>
<dbReference type="SMART" id="SM00839">
    <property type="entry name" value="ELFV_dehydrog"/>
    <property type="match status" value="1"/>
</dbReference>
<dbReference type="GO" id="GO:0005829">
    <property type="term" value="C:cytosol"/>
    <property type="evidence" value="ECO:0007669"/>
    <property type="project" value="TreeGrafter"/>
</dbReference>
<feature type="binding site" evidence="6">
    <location>
        <position position="179"/>
    </location>
    <ligand>
        <name>substrate</name>
    </ligand>
</feature>
<dbReference type="RefSeq" id="WP_145172650.1">
    <property type="nucleotide sequence ID" value="NZ_CP036525.1"/>
</dbReference>
<dbReference type="FunFam" id="1.10.285.10:FF:000001">
    <property type="entry name" value="Glutamate dehydrogenase"/>
    <property type="match status" value="1"/>
</dbReference>
<dbReference type="PIRSF" id="PIRSF000185">
    <property type="entry name" value="Glu_DH"/>
    <property type="match status" value="1"/>
</dbReference>
<feature type="binding site" evidence="6">
    <location>
        <position position="223"/>
    </location>
    <ligand>
        <name>NAD(+)</name>
        <dbReference type="ChEBI" id="CHEBI:57540"/>
    </ligand>
</feature>
<keyword evidence="6" id="KW-0547">Nucleotide-binding</keyword>
<dbReference type="EMBL" id="CP036525">
    <property type="protein sequence ID" value="QDT06169.1"/>
    <property type="molecule type" value="Genomic_DNA"/>
</dbReference>
<dbReference type="Gene3D" id="1.10.285.10">
    <property type="entry name" value="Glutamate Dehydrogenase, chain A, domain 3"/>
    <property type="match status" value="2"/>
</dbReference>
<feature type="binding site" evidence="6">
    <location>
        <position position="393"/>
    </location>
    <ligand>
        <name>substrate</name>
    </ligand>
</feature>
<dbReference type="InterPro" id="IPR046346">
    <property type="entry name" value="Aminoacid_DH-like_N_sf"/>
</dbReference>
<evidence type="ECO:0000313" key="11">
    <source>
        <dbReference type="Proteomes" id="UP000318538"/>
    </source>
</evidence>
<evidence type="ECO:0000259" key="9">
    <source>
        <dbReference type="SMART" id="SM00839"/>
    </source>
</evidence>
<dbReference type="InterPro" id="IPR036291">
    <property type="entry name" value="NAD(P)-bd_dom_sf"/>
</dbReference>
<dbReference type="KEGG" id="rlc:K227x_45770"/>
<dbReference type="InterPro" id="IPR006096">
    <property type="entry name" value="Glu/Leu/Phe/Val/Trp_DH_C"/>
</dbReference>
<evidence type="ECO:0000256" key="2">
    <source>
        <dbReference type="ARBA" id="ARBA00011643"/>
    </source>
</evidence>
<dbReference type="SUPFAM" id="SSF53223">
    <property type="entry name" value="Aminoacid dehydrogenase-like, N-terminal domain"/>
    <property type="match status" value="1"/>
</dbReference>
<evidence type="ECO:0000256" key="5">
    <source>
        <dbReference type="PIRSR" id="PIRSR000185-1"/>
    </source>
</evidence>
<dbReference type="PANTHER" id="PTHR43571:SF1">
    <property type="entry name" value="NADP-SPECIFIC GLUTAMATE DEHYDROGENASE 1-RELATED"/>
    <property type="match status" value="1"/>
</dbReference>
<dbReference type="AlphaFoldDB" id="A0A517NGA7"/>
<dbReference type="GO" id="GO:0006537">
    <property type="term" value="P:glutamate biosynthetic process"/>
    <property type="evidence" value="ECO:0007669"/>
    <property type="project" value="TreeGrafter"/>
</dbReference>
<keyword evidence="3 4" id="KW-0560">Oxidoreductase</keyword>
<organism evidence="10 11">
    <name type="scientific">Rubripirellula lacrimiformis</name>
    <dbReference type="NCBI Taxonomy" id="1930273"/>
    <lineage>
        <taxon>Bacteria</taxon>
        <taxon>Pseudomonadati</taxon>
        <taxon>Planctomycetota</taxon>
        <taxon>Planctomycetia</taxon>
        <taxon>Pirellulales</taxon>
        <taxon>Pirellulaceae</taxon>
        <taxon>Rubripirellula</taxon>
    </lineage>
</organism>
<feature type="binding site" evidence="6">
    <location>
        <position position="128"/>
    </location>
    <ligand>
        <name>substrate</name>
    </ligand>
</feature>
<dbReference type="Gene3D" id="3.40.50.10860">
    <property type="entry name" value="Leucine Dehydrogenase, chain A, domain 1"/>
    <property type="match status" value="1"/>
</dbReference>
<feature type="binding site" evidence="6">
    <location>
        <position position="125"/>
    </location>
    <ligand>
        <name>substrate</name>
    </ligand>
</feature>
<evidence type="ECO:0000256" key="8">
    <source>
        <dbReference type="RuleBase" id="RU004417"/>
    </source>
</evidence>
<evidence type="ECO:0000256" key="6">
    <source>
        <dbReference type="PIRSR" id="PIRSR000185-2"/>
    </source>
</evidence>
<feature type="site" description="Important for catalysis" evidence="7">
    <location>
        <position position="180"/>
    </location>
</feature>
<dbReference type="Proteomes" id="UP000318538">
    <property type="component" value="Chromosome"/>
</dbReference>
<reference evidence="10 11" key="1">
    <citation type="submission" date="2019-02" db="EMBL/GenBank/DDBJ databases">
        <title>Deep-cultivation of Planctomycetes and their phenomic and genomic characterization uncovers novel biology.</title>
        <authorList>
            <person name="Wiegand S."/>
            <person name="Jogler M."/>
            <person name="Boedeker C."/>
            <person name="Pinto D."/>
            <person name="Vollmers J."/>
            <person name="Rivas-Marin E."/>
            <person name="Kohn T."/>
            <person name="Peeters S.H."/>
            <person name="Heuer A."/>
            <person name="Rast P."/>
            <person name="Oberbeckmann S."/>
            <person name="Bunk B."/>
            <person name="Jeske O."/>
            <person name="Meyerdierks A."/>
            <person name="Storesund J.E."/>
            <person name="Kallscheuer N."/>
            <person name="Luecker S."/>
            <person name="Lage O.M."/>
            <person name="Pohl T."/>
            <person name="Merkel B.J."/>
            <person name="Hornburger P."/>
            <person name="Mueller R.-W."/>
            <person name="Bruemmer F."/>
            <person name="Labrenz M."/>
            <person name="Spormann A.M."/>
            <person name="Op den Camp H."/>
            <person name="Overmann J."/>
            <person name="Amann R."/>
            <person name="Jetten M.S.M."/>
            <person name="Mascher T."/>
            <person name="Medema M.H."/>
            <person name="Devos D.P."/>
            <person name="Kaster A.-K."/>
            <person name="Ovreas L."/>
            <person name="Rohde M."/>
            <person name="Galperin M.Y."/>
            <person name="Jogler C."/>
        </authorList>
    </citation>
    <scope>NUCLEOTIDE SEQUENCE [LARGE SCALE GENOMIC DNA]</scope>
    <source>
        <strain evidence="10 11">K22_7</strain>
    </source>
</reference>
<evidence type="ECO:0000256" key="7">
    <source>
        <dbReference type="PIRSR" id="PIRSR000185-3"/>
    </source>
</evidence>